<evidence type="ECO:0000256" key="1">
    <source>
        <dbReference type="SAM" id="MobiDB-lite"/>
    </source>
</evidence>
<proteinExistence type="predicted"/>
<dbReference type="Pfam" id="PF16488">
    <property type="entry name" value="ArgoL2"/>
    <property type="match status" value="1"/>
</dbReference>
<name>A0ABD2B695_VESMC</name>
<sequence length="1585" mass="181921">MGKKKGKKQSKQSIDSPSAGPSNPSEQSQQEQSSASSAHGRDQESQQSQQYGSGEGTQTASKKNISKKKGHRTFTTFQFPLSSSSQSSLPSEPSTPSEPPSLSLSTQSFPSLPSSSEPPLKKPLSFASLLSSKSSQQSQPPVEQLQSPSQQPQTPQAWQKPLQQPQQAWQQPSEQSQQAWQQPLQQPQQAWQQPSEQSQQAWQQPSQEPQQKSQQPLEESQQPSEEPQQKWPQLSEQPQKKSQQKSKRSQKKSQQKSQQPQQAWQQPSEQPQQSSEEPQLKSQQPSEEPQQKSQQPSEEPQQKWPHLSEELQQKSQQPSEEPQQEWPQLSEQPQQKSQQPSEEPQQKSQQPSEELQQKSQQPLEEPQQKWPQLSEQPQQKSQQPSEELEEKWPQLSEQPQKKSQQKSKRSQKKSQQKSQQPQQPSEEPQQKSQQPSEEPQQKSQQPSEEPQQKWPQLSEQPQQESQQPLEEPQQISQQPSEEPQQKWSQISKRSQKKSQQAWQQPSEQPRQAWQQPSEQPRQAWQQPSEPPRQAWQQPSEPPRQAWQQPSEPPRQAWQQPSEPPRQAWQQPSEPPRQAWQQPSEPPRQAWQQPSEPPRQAWQQPSEPPRQAWQQPSEPPRQVWQQPSEPPRQAWQQPSEPPRQAWQQPSEQPQQSLEEPQQKWPQLSEQLEQKTQQPSQRSQKKSKQKSQQPSQQPLQLSQSPSQIPQPSTSSQQLELLPQTAESSSLSEEAEPPIPFSVVHEKLTKSVAGQLALSIPTRKNPSVSGTRGRPITVEINAMALEFKNLKTNVTQYDVTITPDKPKCLMRVIFEEFRKKRFPNRHPAYDGNKIAYSANDLPFPTYINDEIIIFENGQERIFQIEMKKATSIDLSFLRSVKPGFNESLGTQSGIQALDVILRHGPLSFCFPVGRSIFWQPTGRSESLSNGMELWIGSFQSAILGWKPLLNVDVAHKGFPKSQNVMDLIRELCLRGENRDITLSDVNQNQEKIKKFLVGLKVHYVIPNIPSSKRTQVVRGFAECPRVNVFSRDDGTSSTIENYFRREKNYIIRYPTLPCLWIGPETKKIYVPPELCTIAPGQTIRRKMDEIQTSKMIKLAATSSDRRKEKIMEGVGILLAYMLRFRALKINDHPTMKKEFNLSVKSEFERVPARVLDAPKLNYNNNDIVSVMKGVWRAKKFLNPSTLLDKQWTILNLVDRRIKDRDMYHLCDMLREGARTVGMFMGDALKPFQYCNNHLQAILSCFDQLKKSGVKLIIVIISDYNDSYSNVKQISELRLGMLTQCIKSVTVERKLNPATIGNILLKINSKLNGVNHEICGHVRPSILSPDCILIGADVTHPSPDSKNIPSIAAVAASCDRTAFRYKIEIRLQQPRQEIISDFADIVRILLRYYYKCTGIQPKKIIIYRDGVSEGQLTQVLHHELTALKHAFQSLSKDDSYHPSVTFLVVQKRHHIRFFPTDRRNTDDRNFNVQAGTIVDTHITHPSHIDFYLVSHASIQGTARPTKYKCVFNQLDMTEDQIEELTYYLCHMFARCTRSISYPAPTYYAHLAAFRARAFIQNVPIELSKLQDEQVKVKVVLNDDVPMFYV</sequence>
<feature type="domain" description="PAZ" evidence="2">
    <location>
        <begin position="977"/>
        <end position="1076"/>
    </location>
</feature>
<dbReference type="PROSITE" id="PS50822">
    <property type="entry name" value="PIWI"/>
    <property type="match status" value="1"/>
</dbReference>
<dbReference type="InterPro" id="IPR003100">
    <property type="entry name" value="PAZ_dom"/>
</dbReference>
<feature type="compositionally biased region" description="Polar residues" evidence="1">
    <location>
        <begin position="14"/>
        <end position="24"/>
    </location>
</feature>
<comment type="caution">
    <text evidence="4">The sequence shown here is derived from an EMBL/GenBank/DDBJ whole genome shotgun (WGS) entry which is preliminary data.</text>
</comment>
<feature type="compositionally biased region" description="Low complexity" evidence="1">
    <location>
        <begin position="255"/>
        <end position="303"/>
    </location>
</feature>
<evidence type="ECO:0000313" key="5">
    <source>
        <dbReference type="Proteomes" id="UP001607303"/>
    </source>
</evidence>
<dbReference type="SMART" id="SM00949">
    <property type="entry name" value="PAZ"/>
    <property type="match status" value="1"/>
</dbReference>
<dbReference type="CDD" id="cd02846">
    <property type="entry name" value="PAZ_argonaute_like"/>
    <property type="match status" value="1"/>
</dbReference>
<dbReference type="Gene3D" id="2.170.260.10">
    <property type="entry name" value="paz domain"/>
    <property type="match status" value="1"/>
</dbReference>
<organism evidence="4 5">
    <name type="scientific">Vespula maculifrons</name>
    <name type="common">Eastern yellow jacket</name>
    <name type="synonym">Wasp</name>
    <dbReference type="NCBI Taxonomy" id="7453"/>
    <lineage>
        <taxon>Eukaryota</taxon>
        <taxon>Metazoa</taxon>
        <taxon>Ecdysozoa</taxon>
        <taxon>Arthropoda</taxon>
        <taxon>Hexapoda</taxon>
        <taxon>Insecta</taxon>
        <taxon>Pterygota</taxon>
        <taxon>Neoptera</taxon>
        <taxon>Endopterygota</taxon>
        <taxon>Hymenoptera</taxon>
        <taxon>Apocrita</taxon>
        <taxon>Aculeata</taxon>
        <taxon>Vespoidea</taxon>
        <taxon>Vespidae</taxon>
        <taxon>Vespinae</taxon>
        <taxon>Vespula</taxon>
    </lineage>
</organism>
<dbReference type="GO" id="GO:0034587">
    <property type="term" value="P:piRNA processing"/>
    <property type="evidence" value="ECO:0007669"/>
    <property type="project" value="UniProtKB-ARBA"/>
</dbReference>
<dbReference type="Proteomes" id="UP001607303">
    <property type="component" value="Unassembled WGS sequence"/>
</dbReference>
<dbReference type="SMART" id="SM00950">
    <property type="entry name" value="Piwi"/>
    <property type="match status" value="1"/>
</dbReference>
<evidence type="ECO:0000259" key="3">
    <source>
        <dbReference type="PROSITE" id="PS50822"/>
    </source>
</evidence>
<dbReference type="SUPFAM" id="SSF101690">
    <property type="entry name" value="PAZ domain"/>
    <property type="match status" value="1"/>
</dbReference>
<dbReference type="EMBL" id="JAYRBN010000100">
    <property type="protein sequence ID" value="KAL2728234.1"/>
    <property type="molecule type" value="Genomic_DNA"/>
</dbReference>
<dbReference type="Pfam" id="PF02171">
    <property type="entry name" value="Piwi"/>
    <property type="match status" value="1"/>
</dbReference>
<dbReference type="InterPro" id="IPR032474">
    <property type="entry name" value="Argonaute_N"/>
</dbReference>
<feature type="compositionally biased region" description="Basic residues" evidence="1">
    <location>
        <begin position="1"/>
        <end position="10"/>
    </location>
</feature>
<feature type="compositionally biased region" description="Low complexity" evidence="1">
    <location>
        <begin position="313"/>
        <end position="365"/>
    </location>
</feature>
<dbReference type="Gene3D" id="3.40.50.2300">
    <property type="match status" value="1"/>
</dbReference>
<dbReference type="InterPro" id="IPR003165">
    <property type="entry name" value="Piwi"/>
</dbReference>
<dbReference type="Pfam" id="PF08699">
    <property type="entry name" value="ArgoL1"/>
    <property type="match status" value="1"/>
</dbReference>
<dbReference type="InterPro" id="IPR012337">
    <property type="entry name" value="RNaseH-like_sf"/>
</dbReference>
<dbReference type="Pfam" id="PF16486">
    <property type="entry name" value="ArgoN"/>
    <property type="match status" value="1"/>
</dbReference>
<keyword evidence="5" id="KW-1185">Reference proteome</keyword>
<dbReference type="InterPro" id="IPR032472">
    <property type="entry name" value="ArgoL2"/>
</dbReference>
<feature type="compositionally biased region" description="Low complexity" evidence="1">
    <location>
        <begin position="371"/>
        <end position="385"/>
    </location>
</feature>
<dbReference type="SUPFAM" id="SSF53098">
    <property type="entry name" value="Ribonuclease H-like"/>
    <property type="match status" value="1"/>
</dbReference>
<feature type="compositionally biased region" description="Basic residues" evidence="1">
    <location>
        <begin position="242"/>
        <end position="254"/>
    </location>
</feature>
<evidence type="ECO:0000259" key="2">
    <source>
        <dbReference type="PROSITE" id="PS50821"/>
    </source>
</evidence>
<feature type="compositionally biased region" description="Low complexity" evidence="1">
    <location>
        <begin position="688"/>
        <end position="715"/>
    </location>
</feature>
<dbReference type="Pfam" id="PF02170">
    <property type="entry name" value="PAZ"/>
    <property type="match status" value="1"/>
</dbReference>
<feature type="compositionally biased region" description="Polar residues" evidence="1">
    <location>
        <begin position="505"/>
        <end position="527"/>
    </location>
</feature>
<feature type="domain" description="Piwi" evidence="3">
    <location>
        <begin position="1252"/>
        <end position="1556"/>
    </location>
</feature>
<feature type="compositionally biased region" description="Low complexity" evidence="1">
    <location>
        <begin position="25"/>
        <end position="38"/>
    </location>
</feature>
<evidence type="ECO:0000313" key="4">
    <source>
        <dbReference type="EMBL" id="KAL2728234.1"/>
    </source>
</evidence>
<feature type="compositionally biased region" description="Low complexity" evidence="1">
    <location>
        <begin position="80"/>
        <end position="241"/>
    </location>
</feature>
<reference evidence="4 5" key="1">
    <citation type="journal article" date="2024" name="Ann. Entomol. Soc. Am.">
        <title>Genomic analyses of the southern and eastern yellowjacket wasps (Hymenoptera: Vespidae) reveal evolutionary signatures of social life.</title>
        <authorList>
            <person name="Catto M.A."/>
            <person name="Caine P.B."/>
            <person name="Orr S.E."/>
            <person name="Hunt B.G."/>
            <person name="Goodisman M.A.D."/>
        </authorList>
    </citation>
    <scope>NUCLEOTIDE SEQUENCE [LARGE SCALE GENOMIC DNA]</scope>
    <source>
        <strain evidence="4">232</strain>
        <tissue evidence="4">Head and thorax</tissue>
    </source>
</reference>
<dbReference type="SMART" id="SM01163">
    <property type="entry name" value="DUF1785"/>
    <property type="match status" value="1"/>
</dbReference>
<accession>A0ABD2B695</accession>
<feature type="compositionally biased region" description="Low complexity" evidence="1">
    <location>
        <begin position="646"/>
        <end position="658"/>
    </location>
</feature>
<feature type="compositionally biased region" description="Low complexity" evidence="1">
    <location>
        <begin position="416"/>
        <end position="504"/>
    </location>
</feature>
<dbReference type="InterPro" id="IPR014811">
    <property type="entry name" value="ArgoL1"/>
</dbReference>
<feature type="region of interest" description="Disordered" evidence="1">
    <location>
        <begin position="1"/>
        <end position="734"/>
    </location>
</feature>
<dbReference type="PANTHER" id="PTHR22891">
    <property type="entry name" value="EUKARYOTIC TRANSLATION INITIATION FACTOR 2C"/>
    <property type="match status" value="1"/>
</dbReference>
<dbReference type="InterPro" id="IPR036397">
    <property type="entry name" value="RNaseH_sf"/>
</dbReference>
<feature type="compositionally biased region" description="Low complexity" evidence="1">
    <location>
        <begin position="393"/>
        <end position="402"/>
    </location>
</feature>
<protein>
    <submittedName>
        <fullName evidence="4">Protein argonaute-2-like</fullName>
    </submittedName>
</protein>
<dbReference type="Gene3D" id="3.30.420.10">
    <property type="entry name" value="Ribonuclease H-like superfamily/Ribonuclease H"/>
    <property type="match status" value="1"/>
</dbReference>
<gene>
    <name evidence="4" type="ORF">V1477_017510</name>
</gene>
<feature type="compositionally biased region" description="Basic residues" evidence="1">
    <location>
        <begin position="403"/>
        <end position="415"/>
    </location>
</feature>
<dbReference type="CDD" id="cd04657">
    <property type="entry name" value="Piwi_ago-like"/>
    <property type="match status" value="1"/>
</dbReference>
<dbReference type="InterPro" id="IPR036085">
    <property type="entry name" value="PAZ_dom_sf"/>
</dbReference>
<dbReference type="PROSITE" id="PS50821">
    <property type="entry name" value="PAZ"/>
    <property type="match status" value="1"/>
</dbReference>
<dbReference type="InterPro" id="IPR045246">
    <property type="entry name" value="Piwi_ago-like"/>
</dbReference>
<feature type="compositionally biased region" description="Low complexity" evidence="1">
    <location>
        <begin position="45"/>
        <end position="59"/>
    </location>
</feature>